<evidence type="ECO:0000259" key="2">
    <source>
        <dbReference type="PROSITE" id="PS51140"/>
    </source>
</evidence>
<feature type="compositionally biased region" description="Polar residues" evidence="1">
    <location>
        <begin position="378"/>
        <end position="387"/>
    </location>
</feature>
<evidence type="ECO:0000313" key="3">
    <source>
        <dbReference type="EMBL" id="RMY33684.1"/>
    </source>
</evidence>
<dbReference type="FunFam" id="1.10.8.10:FF:000064">
    <property type="entry name" value="Similar to CUE domain-containing protein"/>
    <property type="match status" value="1"/>
</dbReference>
<dbReference type="GO" id="GO:0043130">
    <property type="term" value="F:ubiquitin binding"/>
    <property type="evidence" value="ECO:0007669"/>
    <property type="project" value="InterPro"/>
</dbReference>
<dbReference type="Pfam" id="PF02845">
    <property type="entry name" value="CUE"/>
    <property type="match status" value="1"/>
</dbReference>
<proteinExistence type="predicted"/>
<protein>
    <recommendedName>
        <fullName evidence="2">CUE domain-containing protein</fullName>
    </recommendedName>
</protein>
<comment type="caution">
    <text evidence="3">The sequence shown here is derived from an EMBL/GenBank/DDBJ whole genome shotgun (WGS) entry which is preliminary data.</text>
</comment>
<dbReference type="PANTHER" id="PTHR16461">
    <property type="entry name" value="TOLL-INTERACTING PROTEIN"/>
    <property type="match status" value="1"/>
</dbReference>
<organism evidence="3 4">
    <name type="scientific">Hortaea werneckii</name>
    <name type="common">Black yeast</name>
    <name type="synonym">Cladosporium werneckii</name>
    <dbReference type="NCBI Taxonomy" id="91943"/>
    <lineage>
        <taxon>Eukaryota</taxon>
        <taxon>Fungi</taxon>
        <taxon>Dikarya</taxon>
        <taxon>Ascomycota</taxon>
        <taxon>Pezizomycotina</taxon>
        <taxon>Dothideomycetes</taxon>
        <taxon>Dothideomycetidae</taxon>
        <taxon>Mycosphaerellales</taxon>
        <taxon>Teratosphaeriaceae</taxon>
        <taxon>Hortaea</taxon>
    </lineage>
</organism>
<dbReference type="EMBL" id="QWIM01000521">
    <property type="protein sequence ID" value="RMY33684.1"/>
    <property type="molecule type" value="Genomic_DNA"/>
</dbReference>
<gene>
    <name evidence="3" type="ORF">D0866_05757</name>
</gene>
<feature type="compositionally biased region" description="Basic and acidic residues" evidence="1">
    <location>
        <begin position="407"/>
        <end position="423"/>
    </location>
</feature>
<feature type="compositionally biased region" description="Basic and acidic residues" evidence="1">
    <location>
        <begin position="246"/>
        <end position="256"/>
    </location>
</feature>
<dbReference type="GO" id="GO:0031624">
    <property type="term" value="F:ubiquitin conjugating enzyme binding"/>
    <property type="evidence" value="ECO:0007669"/>
    <property type="project" value="TreeGrafter"/>
</dbReference>
<feature type="compositionally biased region" description="Polar residues" evidence="1">
    <location>
        <begin position="268"/>
        <end position="285"/>
    </location>
</feature>
<dbReference type="PANTHER" id="PTHR16461:SF5">
    <property type="entry name" value="TOLL-INTERACTING PROTEIN"/>
    <property type="match status" value="1"/>
</dbReference>
<dbReference type="CDD" id="cd14372">
    <property type="entry name" value="CUE_Cue5p_like"/>
    <property type="match status" value="1"/>
</dbReference>
<name>A0A3M7B1J8_HORWE</name>
<dbReference type="SUPFAM" id="SSF46934">
    <property type="entry name" value="UBA-like"/>
    <property type="match status" value="1"/>
</dbReference>
<dbReference type="SMART" id="SM00546">
    <property type="entry name" value="CUE"/>
    <property type="match status" value="1"/>
</dbReference>
<sequence length="529" mass="58532">MTTSIDWSNAYSALILCWYEIHFKLTGAEREVKNHNFPNGISAAGRERRTANMADKKEEPVSPISKEESATTREMDFDNDEADDNKQQQQQQQQEKPSAAESTAKSPNPSPSPKPRVSFQEGPAEEIPPSKPPRPMSPMVQAENTLIEAFPSIDTKVVKAVLAASGGKVEPAFNALLGMTDPSFKPEEAAPPQPPRPQQRQQPMSQMEADEMYARQLAEQYSAGPRGGHRYNQREPGRRGPNQQRPRYDEDDREPSFFDDDLAEIGKNISQGFQDTQKKFNSWITSFRKKLDGEEDDDDDEDLYSGSSGPRPQQRRQNFGPSQTEQMHGIRRSAEQSRSARQSTEAQRYDADPQEFNADEFERLELRDDEAPPAMPPRTSSRPQSNPDLFKPQPKPPQSGPVDEVDAAERKTSAQGGDPEKAKKWQPLTSVAPHPEEDNDPFSLGDDDEEGDGKEAGVGKTSTASDDKNEDLMKDASERLKKSASMSAGGSGQSGESGKQPGERKASVSGNRDAIAEAILKGEGEEKKE</sequence>
<dbReference type="GO" id="GO:0006511">
    <property type="term" value="P:ubiquitin-dependent protein catabolic process"/>
    <property type="evidence" value="ECO:0007669"/>
    <property type="project" value="TreeGrafter"/>
</dbReference>
<feature type="region of interest" description="Disordered" evidence="1">
    <location>
        <begin position="177"/>
        <end position="529"/>
    </location>
</feature>
<dbReference type="GO" id="GO:0005737">
    <property type="term" value="C:cytoplasm"/>
    <property type="evidence" value="ECO:0007669"/>
    <property type="project" value="TreeGrafter"/>
</dbReference>
<dbReference type="Proteomes" id="UP000276864">
    <property type="component" value="Unassembled WGS sequence"/>
</dbReference>
<dbReference type="InterPro" id="IPR041807">
    <property type="entry name" value="Cue5/Don1_CUE"/>
</dbReference>
<feature type="compositionally biased region" description="Basic and acidic residues" evidence="1">
    <location>
        <begin position="45"/>
        <end position="76"/>
    </location>
</feature>
<feature type="domain" description="CUE" evidence="2">
    <location>
        <begin position="137"/>
        <end position="181"/>
    </location>
</feature>
<feature type="compositionally biased region" description="Basic and acidic residues" evidence="1">
    <location>
        <begin position="360"/>
        <end position="370"/>
    </location>
</feature>
<accession>A0A3M7B1J8</accession>
<evidence type="ECO:0000256" key="1">
    <source>
        <dbReference type="SAM" id="MobiDB-lite"/>
    </source>
</evidence>
<dbReference type="AlphaFoldDB" id="A0A3M7B1J8"/>
<feature type="compositionally biased region" description="Basic and acidic residues" evidence="1">
    <location>
        <begin position="465"/>
        <end position="481"/>
    </location>
</feature>
<feature type="compositionally biased region" description="Acidic residues" evidence="1">
    <location>
        <begin position="293"/>
        <end position="303"/>
    </location>
</feature>
<feature type="compositionally biased region" description="Polar residues" evidence="1">
    <location>
        <begin position="305"/>
        <end position="326"/>
    </location>
</feature>
<dbReference type="PROSITE" id="PS51140">
    <property type="entry name" value="CUE"/>
    <property type="match status" value="1"/>
</dbReference>
<feature type="compositionally biased region" description="Basic and acidic residues" evidence="1">
    <location>
        <begin position="520"/>
        <end position="529"/>
    </location>
</feature>
<reference evidence="3 4" key="1">
    <citation type="journal article" date="2018" name="BMC Genomics">
        <title>Genomic evidence for intraspecific hybridization in a clonal and extremely halotolerant yeast.</title>
        <authorList>
            <person name="Gostincar C."/>
            <person name="Stajich J.E."/>
            <person name="Zupancic J."/>
            <person name="Zalar P."/>
            <person name="Gunde-Cimerman N."/>
        </authorList>
    </citation>
    <scope>NUCLEOTIDE SEQUENCE [LARGE SCALE GENOMIC DNA]</scope>
    <source>
        <strain evidence="3 4">EXF-6651</strain>
    </source>
</reference>
<dbReference type="InterPro" id="IPR003892">
    <property type="entry name" value="CUE"/>
</dbReference>
<dbReference type="Gene3D" id="1.10.8.10">
    <property type="entry name" value="DNA helicase RuvA subunit, C-terminal domain"/>
    <property type="match status" value="1"/>
</dbReference>
<dbReference type="InterPro" id="IPR009060">
    <property type="entry name" value="UBA-like_sf"/>
</dbReference>
<feature type="region of interest" description="Disordered" evidence="1">
    <location>
        <begin position="35"/>
        <end position="143"/>
    </location>
</feature>
<evidence type="ECO:0000313" key="4">
    <source>
        <dbReference type="Proteomes" id="UP000276864"/>
    </source>
</evidence>
<feature type="compositionally biased region" description="Acidic residues" evidence="1">
    <location>
        <begin position="437"/>
        <end position="452"/>
    </location>
</feature>